<protein>
    <submittedName>
        <fullName evidence="4">Ankyrin repeat domain-containing protein</fullName>
    </submittedName>
</protein>
<dbReference type="PANTHER" id="PTHR24171">
    <property type="entry name" value="ANKYRIN REPEAT DOMAIN-CONTAINING PROTEIN 39-RELATED"/>
    <property type="match status" value="1"/>
</dbReference>
<organism evidence="4 5">
    <name type="scientific">Pseudoxanthomonas winnipegensis</name>
    <dbReference type="NCBI Taxonomy" id="2480810"/>
    <lineage>
        <taxon>Bacteria</taxon>
        <taxon>Pseudomonadati</taxon>
        <taxon>Pseudomonadota</taxon>
        <taxon>Gammaproteobacteria</taxon>
        <taxon>Lysobacterales</taxon>
        <taxon>Lysobacteraceae</taxon>
        <taxon>Pseudoxanthomonas</taxon>
    </lineage>
</organism>
<keyword evidence="2 3" id="KW-0040">ANK repeat</keyword>
<dbReference type="RefSeq" id="WP_130534682.1">
    <property type="nucleotide sequence ID" value="NZ_SHMG01000006.1"/>
</dbReference>
<dbReference type="PROSITE" id="PS50297">
    <property type="entry name" value="ANK_REP_REGION"/>
    <property type="match status" value="2"/>
</dbReference>
<dbReference type="SUPFAM" id="SSF48403">
    <property type="entry name" value="Ankyrin repeat"/>
    <property type="match status" value="1"/>
</dbReference>
<sequence>MQKTIHQAATDGDLDAITYHCAHSDVNQESREYYTPLQLASKQGHTDVVHALIDAGADTNARHFGHWTPLMFAARNGHVDCMRMLINNHADIEAQDLTHARAIHHAAEFKHTDCVALLRDHQADIQAITCEKKDILDYAKSNKDQELLGYLEGIEFQQKPRQEWVAGPTYQDPFSGKTHYGPLVRKVQQM</sequence>
<evidence type="ECO:0000313" key="4">
    <source>
        <dbReference type="EMBL" id="TAA41523.1"/>
    </source>
</evidence>
<gene>
    <name evidence="4" type="ORF">EA655_11315</name>
</gene>
<dbReference type="PROSITE" id="PS50088">
    <property type="entry name" value="ANK_REPEAT"/>
    <property type="match status" value="2"/>
</dbReference>
<dbReference type="OrthoDB" id="307920at2"/>
<dbReference type="Gene3D" id="1.25.40.20">
    <property type="entry name" value="Ankyrin repeat-containing domain"/>
    <property type="match status" value="2"/>
</dbReference>
<dbReference type="EMBL" id="SHMG01000006">
    <property type="protein sequence ID" value="TAA41523.1"/>
    <property type="molecule type" value="Genomic_DNA"/>
</dbReference>
<accession>A0A4Q8M2I5</accession>
<name>A0A4Q8M2I5_9GAMM</name>
<dbReference type="Pfam" id="PF00023">
    <property type="entry name" value="Ank"/>
    <property type="match status" value="1"/>
</dbReference>
<evidence type="ECO:0000256" key="2">
    <source>
        <dbReference type="ARBA" id="ARBA00023043"/>
    </source>
</evidence>
<proteinExistence type="predicted"/>
<comment type="caution">
    <text evidence="4">The sequence shown here is derived from an EMBL/GenBank/DDBJ whole genome shotgun (WGS) entry which is preliminary data.</text>
</comment>
<dbReference type="PANTHER" id="PTHR24171:SF9">
    <property type="entry name" value="ANKYRIN REPEAT DOMAIN-CONTAINING PROTEIN 39"/>
    <property type="match status" value="1"/>
</dbReference>
<dbReference type="Proteomes" id="UP000294164">
    <property type="component" value="Unassembled WGS sequence"/>
</dbReference>
<dbReference type="Pfam" id="PF12796">
    <property type="entry name" value="Ank_2"/>
    <property type="match status" value="1"/>
</dbReference>
<reference evidence="4 5" key="1">
    <citation type="submission" date="2019-02" db="EMBL/GenBank/DDBJ databases">
        <title>WGS of Pseudoxanthomonas species novum from clinical isolates.</title>
        <authorList>
            <person name="Bernier A.-M."/>
            <person name="Bernard K."/>
            <person name="Vachon A."/>
        </authorList>
    </citation>
    <scope>NUCLEOTIDE SEQUENCE [LARGE SCALE GENOMIC DNA]</scope>
    <source>
        <strain evidence="4 5">NML130969</strain>
    </source>
</reference>
<dbReference type="InterPro" id="IPR002110">
    <property type="entry name" value="Ankyrin_rpt"/>
</dbReference>
<feature type="repeat" description="ANK" evidence="3">
    <location>
        <begin position="32"/>
        <end position="64"/>
    </location>
</feature>
<dbReference type="AlphaFoldDB" id="A0A4Q8M2I5"/>
<dbReference type="SMART" id="SM00248">
    <property type="entry name" value="ANK"/>
    <property type="match status" value="3"/>
</dbReference>
<evidence type="ECO:0000256" key="1">
    <source>
        <dbReference type="ARBA" id="ARBA00022737"/>
    </source>
</evidence>
<dbReference type="InterPro" id="IPR036770">
    <property type="entry name" value="Ankyrin_rpt-contain_sf"/>
</dbReference>
<evidence type="ECO:0000256" key="3">
    <source>
        <dbReference type="PROSITE-ProRule" id="PRU00023"/>
    </source>
</evidence>
<evidence type="ECO:0000313" key="5">
    <source>
        <dbReference type="Proteomes" id="UP000294164"/>
    </source>
</evidence>
<feature type="repeat" description="ANK" evidence="3">
    <location>
        <begin position="65"/>
        <end position="97"/>
    </location>
</feature>
<keyword evidence="1" id="KW-0677">Repeat</keyword>